<dbReference type="EMBL" id="JACBAZ010000002">
    <property type="protein sequence ID" value="NWK55595.1"/>
    <property type="molecule type" value="Genomic_DNA"/>
</dbReference>
<accession>A0A851GK96</accession>
<proteinExistence type="predicted"/>
<keyword evidence="1" id="KW-0732">Signal</keyword>
<dbReference type="Gene3D" id="2.120.10.10">
    <property type="match status" value="1"/>
</dbReference>
<dbReference type="RefSeq" id="WP_178932103.1">
    <property type="nucleotide sequence ID" value="NZ_JACBAZ010000002.1"/>
</dbReference>
<reference evidence="2 3" key="1">
    <citation type="submission" date="2020-07" db="EMBL/GenBank/DDBJ databases">
        <title>Roseicoccus Jingziensis gen. nov., sp. nov., isolated from coastal seawater.</title>
        <authorList>
            <person name="Feng X."/>
        </authorList>
    </citation>
    <scope>NUCLEOTIDE SEQUENCE [LARGE SCALE GENOMIC DNA]</scope>
    <source>
        <strain evidence="2 3">N1E253</strain>
    </source>
</reference>
<dbReference type="AlphaFoldDB" id="A0A851GK96"/>
<evidence type="ECO:0000313" key="2">
    <source>
        <dbReference type="EMBL" id="NWK55595.1"/>
    </source>
</evidence>
<gene>
    <name evidence="2" type="ORF">HW115_08225</name>
</gene>
<organism evidence="2 3">
    <name type="scientific">Oceaniferula marina</name>
    <dbReference type="NCBI Taxonomy" id="2748318"/>
    <lineage>
        <taxon>Bacteria</taxon>
        <taxon>Pseudomonadati</taxon>
        <taxon>Verrucomicrobiota</taxon>
        <taxon>Verrucomicrobiia</taxon>
        <taxon>Verrucomicrobiales</taxon>
        <taxon>Verrucomicrobiaceae</taxon>
        <taxon>Oceaniferula</taxon>
    </lineage>
</organism>
<name>A0A851GK96_9BACT</name>
<feature type="chain" id="PRO_5032411389" evidence="1">
    <location>
        <begin position="21"/>
        <end position="753"/>
    </location>
</feature>
<feature type="signal peptide" evidence="1">
    <location>
        <begin position="1"/>
        <end position="20"/>
    </location>
</feature>
<protein>
    <submittedName>
        <fullName evidence="2">BNR-4 repeat-containing protein</fullName>
    </submittedName>
</protein>
<keyword evidence="3" id="KW-1185">Reference proteome</keyword>
<comment type="caution">
    <text evidence="2">The sequence shown here is derived from an EMBL/GenBank/DDBJ whole genome shotgun (WGS) entry which is preliminary data.</text>
</comment>
<dbReference type="Pfam" id="PF15892">
    <property type="entry name" value="BNR_4"/>
    <property type="match status" value="1"/>
</dbReference>
<evidence type="ECO:0000313" key="3">
    <source>
        <dbReference type="Proteomes" id="UP000557872"/>
    </source>
</evidence>
<dbReference type="Proteomes" id="UP000557872">
    <property type="component" value="Unassembled WGS sequence"/>
</dbReference>
<evidence type="ECO:0000256" key="1">
    <source>
        <dbReference type="SAM" id="SignalP"/>
    </source>
</evidence>
<sequence length="753" mass="83932">MKTTTLFFSLFGLLPITGNAQTYVDANSSNTQAIDGTPNPWSTTATTSDALWRFRAGFGFDVAGNNGIYEKDGASGGYGDAAMLVTTITGLTPNTEYAVYVNFLSASNANWQLQAGLTSDSLNLFTPSSNGVENLGLSSVSGSNRNQLRGFITNTHANAAGEIQIYIDDTNATTTSNRSWFDGVSYGTPVTVPEPEAGLITSDGVWTWFNDERAIWHQDKLYVGHVKRNGKVAVTRHDPATGTNSEAELSSVTERDDHNNPALHALPNGNLIASYSRHSTDKHYFYRISDINSPLKLSDWGTEQTHGTDYKHSYANTYAMSEESNTLYTFTRGTGWNPNWTSSSDNGTNWTPLKVLIQNGDGSTRPYVRYSGNNTNAIDFIYTDGHPRDENNSIYHARIHGGQIRHTDGTVIKALSDSPIIHDIPSGQHGTIVYQYSADAQTDPNQWIPGGRAWTWDIQQQKNNDPVITFTVQKDNVTGSGWQHDRIYYYYARWTGTEWQKRFIAHAGRPLYEREDDYAGGICIDPERPNVVYISSNAASPFDLSSTTNVPLNADSRYELWKGTTTDGGLSFSWESVTQNSSEDNIRPFVPKNHQRSESLLWLKGIYSTYTNYNTRILSKIGDKQTSYLDWKTQNNISGSPDDDDNHSGLSNLLEYYIHTSKHQEPHQLLTTSNRDVILPSHPESHSLISILETSTNLIDWTEVAASIYGSPYTLISSQSSNFQLDKNSKTLTLIDQNDSTKRFYHLNIQLLE</sequence>